<feature type="region of interest" description="Disordered" evidence="1">
    <location>
        <begin position="482"/>
        <end position="502"/>
    </location>
</feature>
<dbReference type="GO" id="GO:0016042">
    <property type="term" value="P:lipid catabolic process"/>
    <property type="evidence" value="ECO:0000318"/>
    <property type="project" value="GO_Central"/>
</dbReference>
<dbReference type="InterPro" id="IPR035892">
    <property type="entry name" value="C2_domain_sf"/>
</dbReference>
<protein>
    <submittedName>
        <fullName evidence="3">Putative class 3 lipase</fullName>
    </submittedName>
</protein>
<dbReference type="Gene3D" id="2.60.40.150">
    <property type="entry name" value="C2 domain"/>
    <property type="match status" value="1"/>
</dbReference>
<accession>A0A0K9PMB3</accession>
<dbReference type="Proteomes" id="UP000036987">
    <property type="component" value="Unassembled WGS sequence"/>
</dbReference>
<evidence type="ECO:0000313" key="4">
    <source>
        <dbReference type="Proteomes" id="UP000036987"/>
    </source>
</evidence>
<dbReference type="GO" id="GO:0016298">
    <property type="term" value="F:lipase activity"/>
    <property type="evidence" value="ECO:0000318"/>
    <property type="project" value="GO_Central"/>
</dbReference>
<dbReference type="STRING" id="29655.A0A0K9PMB3"/>
<dbReference type="OrthoDB" id="438440at2759"/>
<reference evidence="4" key="1">
    <citation type="journal article" date="2016" name="Nature">
        <title>The genome of the seagrass Zostera marina reveals angiosperm adaptation to the sea.</title>
        <authorList>
            <person name="Olsen J.L."/>
            <person name="Rouze P."/>
            <person name="Verhelst B."/>
            <person name="Lin Y.-C."/>
            <person name="Bayer T."/>
            <person name="Collen J."/>
            <person name="Dattolo E."/>
            <person name="De Paoli E."/>
            <person name="Dittami S."/>
            <person name="Maumus F."/>
            <person name="Michel G."/>
            <person name="Kersting A."/>
            <person name="Lauritano C."/>
            <person name="Lohaus R."/>
            <person name="Toepel M."/>
            <person name="Tonon T."/>
            <person name="Vanneste K."/>
            <person name="Amirebrahimi M."/>
            <person name="Brakel J."/>
            <person name="Bostroem C."/>
            <person name="Chovatia M."/>
            <person name="Grimwood J."/>
            <person name="Jenkins J.W."/>
            <person name="Jueterbock A."/>
            <person name="Mraz A."/>
            <person name="Stam W.T."/>
            <person name="Tice H."/>
            <person name="Bornberg-Bauer E."/>
            <person name="Green P.J."/>
            <person name="Pearson G.A."/>
            <person name="Procaccini G."/>
            <person name="Duarte C.M."/>
            <person name="Schmutz J."/>
            <person name="Reusch T.B.H."/>
            <person name="Van de Peer Y."/>
        </authorList>
    </citation>
    <scope>NUCLEOTIDE SEQUENCE [LARGE SCALE GENOMIC DNA]</scope>
    <source>
        <strain evidence="4">cv. Finnish</strain>
    </source>
</reference>
<comment type="caution">
    <text evidence="3">The sequence shown here is derived from an EMBL/GenBank/DDBJ whole genome shotgun (WGS) entry which is preliminary data.</text>
</comment>
<dbReference type="GO" id="GO:0009507">
    <property type="term" value="C:chloroplast"/>
    <property type="evidence" value="ECO:0000318"/>
    <property type="project" value="GO_Central"/>
</dbReference>
<dbReference type="SUPFAM" id="SSF53474">
    <property type="entry name" value="alpha/beta-Hydrolases"/>
    <property type="match status" value="1"/>
</dbReference>
<dbReference type="PANTHER" id="PTHR47759:SF2">
    <property type="entry name" value="TRIGLYCERIDE LIPASE"/>
    <property type="match status" value="1"/>
</dbReference>
<dbReference type="Pfam" id="PF00168">
    <property type="entry name" value="C2"/>
    <property type="match status" value="1"/>
</dbReference>
<name>A0A0K9PMB3_ZOSMR</name>
<dbReference type="SUPFAM" id="SSF49562">
    <property type="entry name" value="C2 domain (Calcium/lipid-binding domain, CaLB)"/>
    <property type="match status" value="1"/>
</dbReference>
<evidence type="ECO:0000313" key="3">
    <source>
        <dbReference type="EMBL" id="KMZ69372.1"/>
    </source>
</evidence>
<feature type="compositionally biased region" description="Polar residues" evidence="1">
    <location>
        <begin position="483"/>
        <end position="493"/>
    </location>
</feature>
<dbReference type="EMBL" id="LFYR01000773">
    <property type="protein sequence ID" value="KMZ69372.1"/>
    <property type="molecule type" value="Genomic_DNA"/>
</dbReference>
<gene>
    <name evidence="3" type="ORF">ZOSMA_215G00060</name>
</gene>
<feature type="region of interest" description="Disordered" evidence="1">
    <location>
        <begin position="291"/>
        <end position="325"/>
    </location>
</feature>
<evidence type="ECO:0000259" key="2">
    <source>
        <dbReference type="PROSITE" id="PS50004"/>
    </source>
</evidence>
<dbReference type="Pfam" id="PF01764">
    <property type="entry name" value="Lipase_3"/>
    <property type="match status" value="1"/>
</dbReference>
<dbReference type="InterPro" id="IPR000008">
    <property type="entry name" value="C2_dom"/>
</dbReference>
<proteinExistence type="predicted"/>
<dbReference type="InterPro" id="IPR029058">
    <property type="entry name" value="AB_hydrolase_fold"/>
</dbReference>
<dbReference type="PANTHER" id="PTHR47759">
    <property type="entry name" value="OS04G0509100 PROTEIN"/>
    <property type="match status" value="1"/>
</dbReference>
<dbReference type="AlphaFoldDB" id="A0A0K9PMB3"/>
<evidence type="ECO:0000256" key="1">
    <source>
        <dbReference type="SAM" id="MobiDB-lite"/>
    </source>
</evidence>
<dbReference type="CDD" id="cd00519">
    <property type="entry name" value="Lipase_3"/>
    <property type="match status" value="1"/>
</dbReference>
<feature type="compositionally biased region" description="Basic and acidic residues" evidence="1">
    <location>
        <begin position="315"/>
        <end position="325"/>
    </location>
</feature>
<dbReference type="CDD" id="cd00030">
    <property type="entry name" value="C2"/>
    <property type="match status" value="1"/>
</dbReference>
<feature type="domain" description="C2" evidence="2">
    <location>
        <begin position="95"/>
        <end position="212"/>
    </location>
</feature>
<dbReference type="InterPro" id="IPR002921">
    <property type="entry name" value="Fungal_lipase-type"/>
</dbReference>
<dbReference type="Gene3D" id="3.40.50.1820">
    <property type="entry name" value="alpha/beta hydrolase"/>
    <property type="match status" value="1"/>
</dbReference>
<sequence>MDSFGVAIRHFSPSPRFNRRRLGIHPTSPARFPRSVVDGRSLGARGIKLLIRCASSSDDRSPFDLNLAVVLAGFAFEAYSNPPENVGWREFDAAGCETVFLSEDFAREVYDGQLRVKLKKGLDFPGIDLWGTSDPYVVFQLHGQLVKSSTKWAIKEEPVWNEDFNLNIRKGAKKLLQIAAWDANLFAPHKRMGNTEVDLGSLCDGNLHELVVELEGLGGGGRIHIEVIYKMFESINDEKQWWGIPFVSDFLMHSNLGSVLKSSVGSENVNVNQFVQFAFKQLSSFDFNSIQSSQSSNESENDPKTLGENSTVNYEEQHVDESEKIEGLIKKENKENNIDAIFSNENEINESPQSYVDFWNNLTNSINQTIFQKLNISFSDSVRLDGIDLINKMSQSFQRSAEEMYIQSGLVTLDGRNDDCTCNNSEESSISNGFSLDIKKASQDVLSQTENILGALMILDTPFSQKDQVASSVVKEGKLVSSEMENGTPNATGSISEKSEREKMKEEDVKSLFSTAESAMEAWTMLASSLGQTSFIKSDFVKICFLNHESTDTQVAIWRDSARKRLIVSFRGTEQVKWKDLLTDLMLIPSGLNPERLGREKFEEIQVHTGFLTAYDSVRTRIMNLIMQSIEFRDGDNFDTIQKWQIYLTGHSLGGALATLLAYEISSSRMAKSGAISITMYNFGSPRVGNKKFAEIYNENVKNSWRIVNHRDIIPTIPRMIGYYHVAQPIYLAPGNSKNTLGDINFDEDEYQGDVIGEYTPDILINDYMKGEKELLNNLLQTEINLFNTVRDGSAVTQHMEDFYYIAILECVKSNYKSIGGSSGNNANNTQ</sequence>
<organism evidence="3 4">
    <name type="scientific">Zostera marina</name>
    <name type="common">Eelgrass</name>
    <dbReference type="NCBI Taxonomy" id="29655"/>
    <lineage>
        <taxon>Eukaryota</taxon>
        <taxon>Viridiplantae</taxon>
        <taxon>Streptophyta</taxon>
        <taxon>Embryophyta</taxon>
        <taxon>Tracheophyta</taxon>
        <taxon>Spermatophyta</taxon>
        <taxon>Magnoliopsida</taxon>
        <taxon>Liliopsida</taxon>
        <taxon>Zosteraceae</taxon>
        <taxon>Zostera</taxon>
    </lineage>
</organism>
<dbReference type="OMA" id="LSENHEP"/>
<dbReference type="SMART" id="SM00239">
    <property type="entry name" value="C2"/>
    <property type="match status" value="1"/>
</dbReference>
<dbReference type="PROSITE" id="PS50004">
    <property type="entry name" value="C2"/>
    <property type="match status" value="1"/>
</dbReference>
<keyword evidence="4" id="KW-1185">Reference proteome</keyword>